<keyword evidence="1" id="KW-0472">Membrane</keyword>
<evidence type="ECO:0000256" key="1">
    <source>
        <dbReference type="SAM" id="Phobius"/>
    </source>
</evidence>
<feature type="transmembrane region" description="Helical" evidence="1">
    <location>
        <begin position="160"/>
        <end position="179"/>
    </location>
</feature>
<protein>
    <recommendedName>
        <fullName evidence="2">Glutaredoxin domain-containing protein</fullName>
    </recommendedName>
</protein>
<dbReference type="InterPro" id="IPR036249">
    <property type="entry name" value="Thioredoxin-like_sf"/>
</dbReference>
<reference evidence="4" key="1">
    <citation type="submission" date="2017-09" db="EMBL/GenBank/DDBJ databases">
        <title>Depth-based differentiation of microbial function through sediment-hosted aquifers and enrichment of novel symbionts in the deep terrestrial subsurface.</title>
        <authorList>
            <person name="Probst A.J."/>
            <person name="Ladd B."/>
            <person name="Jarett J.K."/>
            <person name="Geller-Mcgrath D.E."/>
            <person name="Sieber C.M.K."/>
            <person name="Emerson J.B."/>
            <person name="Anantharaman K."/>
            <person name="Thomas B.C."/>
            <person name="Malmstrom R."/>
            <person name="Stieglmeier M."/>
            <person name="Klingl A."/>
            <person name="Woyke T."/>
            <person name="Ryan C.M."/>
            <person name="Banfield J.F."/>
        </authorList>
    </citation>
    <scope>NUCLEOTIDE SEQUENCE [LARGE SCALE GENOMIC DNA]</scope>
</reference>
<proteinExistence type="predicted"/>
<dbReference type="AlphaFoldDB" id="A0A2H9T200"/>
<comment type="caution">
    <text evidence="3">The sequence shown here is derived from an EMBL/GenBank/DDBJ whole genome shotgun (WGS) entry which is preliminary data.</text>
</comment>
<keyword evidence="1" id="KW-0812">Transmembrane</keyword>
<keyword evidence="1" id="KW-1133">Transmembrane helix</keyword>
<feature type="transmembrane region" description="Helical" evidence="1">
    <location>
        <begin position="213"/>
        <end position="234"/>
    </location>
</feature>
<organism evidence="3 4">
    <name type="scientific">Candidatus Staskawiczbacteria bacterium CG10_big_fil_rev_8_21_14_0_10_38_10</name>
    <dbReference type="NCBI Taxonomy" id="1974891"/>
    <lineage>
        <taxon>Bacteria</taxon>
        <taxon>Candidatus Staskawicziibacteriota</taxon>
    </lineage>
</organism>
<evidence type="ECO:0000259" key="2">
    <source>
        <dbReference type="Pfam" id="PF00462"/>
    </source>
</evidence>
<feature type="transmembrane region" description="Helical" evidence="1">
    <location>
        <begin position="270"/>
        <end position="297"/>
    </location>
</feature>
<feature type="domain" description="Glutaredoxin" evidence="2">
    <location>
        <begin position="36"/>
        <end position="87"/>
    </location>
</feature>
<dbReference type="Gene3D" id="3.40.30.10">
    <property type="entry name" value="Glutaredoxin"/>
    <property type="match status" value="1"/>
</dbReference>
<evidence type="ECO:0000313" key="4">
    <source>
        <dbReference type="Proteomes" id="UP000236946"/>
    </source>
</evidence>
<gene>
    <name evidence="3" type="ORF">COU98_00050</name>
</gene>
<dbReference type="InterPro" id="IPR002109">
    <property type="entry name" value="Glutaredoxin"/>
</dbReference>
<feature type="transmembrane region" description="Helical" evidence="1">
    <location>
        <begin position="186"/>
        <end position="207"/>
    </location>
</feature>
<name>A0A2H9T200_9BACT</name>
<accession>A0A2H9T200</accession>
<dbReference type="Pfam" id="PF00462">
    <property type="entry name" value="Glutaredoxin"/>
    <property type="match status" value="1"/>
</dbReference>
<evidence type="ECO:0000313" key="3">
    <source>
        <dbReference type="EMBL" id="PJE69764.1"/>
    </source>
</evidence>
<dbReference type="PROSITE" id="PS51354">
    <property type="entry name" value="GLUTAREDOXIN_2"/>
    <property type="match status" value="1"/>
</dbReference>
<dbReference type="EMBL" id="PFEN01000002">
    <property type="protein sequence ID" value="PJE69764.1"/>
    <property type="molecule type" value="Genomic_DNA"/>
</dbReference>
<sequence>MRKFFWLFTAFIIFSFFIKADFSFAQQKPVEINFFYSTLCPYCAKEKEFLKELKTKYPEIEIKEYEVINNQENQEILKDFYEKYQVPDQEKGYVPVTFTPNKYFVGFNEQTAKDIENCLETCINGGKETSQIIKLPILGEVDLSKVSLPVLTVLLGTLDGFNPCAMWVLVVLVSLLLSLKSRKKIAIVGGTFIFAEGLLYFLFMTAWLNAFLVVGYVSLTRILIGVFGIIFGIWRVKDFFTWKPGVCKVVDHSKSQEKLIEKMKNVLKPAAVPATIFGVFALAFGVNLVEFFCSAGFPVMYTRILTLQGVGTLQYYLYLLFYNFFYMLDDFIVFGFAFFTLNQFGFSDKYNRYSTLVAGILILILGALLIFKPGILMFV</sequence>
<dbReference type="Proteomes" id="UP000236946">
    <property type="component" value="Unassembled WGS sequence"/>
</dbReference>
<dbReference type="SUPFAM" id="SSF52833">
    <property type="entry name" value="Thioredoxin-like"/>
    <property type="match status" value="1"/>
</dbReference>
<feature type="transmembrane region" description="Helical" evidence="1">
    <location>
        <begin position="353"/>
        <end position="371"/>
    </location>
</feature>
<feature type="transmembrane region" description="Helical" evidence="1">
    <location>
        <begin position="317"/>
        <end position="341"/>
    </location>
</feature>